<keyword evidence="5 8" id="KW-0560">Oxidoreductase</keyword>
<evidence type="ECO:0000313" key="10">
    <source>
        <dbReference type="Proteomes" id="UP000477070"/>
    </source>
</evidence>
<evidence type="ECO:0000313" key="7">
    <source>
        <dbReference type="EMBL" id="MWV70500.1"/>
    </source>
</evidence>
<gene>
    <name evidence="8" type="primary">ygiD</name>
    <name evidence="7" type="ORF">DCO61_10990</name>
    <name evidence="8" type="ORF">LS64_011290</name>
</gene>
<dbReference type="GO" id="GO:0008198">
    <property type="term" value="F:ferrous iron binding"/>
    <property type="evidence" value="ECO:0007669"/>
    <property type="project" value="InterPro"/>
</dbReference>
<evidence type="ECO:0000256" key="1">
    <source>
        <dbReference type="ARBA" id="ARBA00001947"/>
    </source>
</evidence>
<comment type="cofactor">
    <cofactor evidence="1">
        <name>Zn(2+)</name>
        <dbReference type="ChEBI" id="CHEBI:29105"/>
    </cofactor>
</comment>
<evidence type="ECO:0000313" key="8">
    <source>
        <dbReference type="EMBL" id="TLD91864.1"/>
    </source>
</evidence>
<dbReference type="EMBL" id="JRMP02000027">
    <property type="protein sequence ID" value="TLD91864.1"/>
    <property type="molecule type" value="Genomic_DNA"/>
</dbReference>
<dbReference type="InterPro" id="IPR004183">
    <property type="entry name" value="Xdiol_dOase_suB"/>
</dbReference>
<comment type="caution">
    <text evidence="8">The sequence shown here is derived from an EMBL/GenBank/DDBJ whole genome shotgun (WGS) entry which is preliminary data.</text>
</comment>
<dbReference type="AlphaFoldDB" id="A0A347VMN2"/>
<dbReference type="PANTHER" id="PTHR30096">
    <property type="entry name" value="4,5-DOPA DIOXYGENASE EXTRADIOL-LIKE PROTEIN"/>
    <property type="match status" value="1"/>
</dbReference>
<sequence length="257" mass="29067">MPVIFVGHGSPMNALQNNKATQGLENLGKFLRQKFAPKAILGISAHYASDGLFINDSKNLRQIYDMYGFPRELYEIEYHVSGSPEIAHVSANVLSDFNIKIDNSWGLDHGLWSVLLRIYPHANIPVVPLSIDMSKDLAWHFALGRALQPLREQGVLIMASGNIVHNLSLLAWEKENFGYEWAIEFDKKIKTSVLNRDFESVLNYQKFRGSDKSFFTLEHFIPLIYALGSSLQGDKIKVFNEIYNYGAISMTSYIFGG</sequence>
<dbReference type="Gene3D" id="3.40.830.10">
    <property type="entry name" value="LigB-like"/>
    <property type="match status" value="1"/>
</dbReference>
<evidence type="ECO:0000256" key="5">
    <source>
        <dbReference type="ARBA" id="ARBA00023002"/>
    </source>
</evidence>
<dbReference type="PANTHER" id="PTHR30096:SF0">
    <property type="entry name" value="4,5-DOPA DIOXYGENASE EXTRADIOL-LIKE PROTEIN"/>
    <property type="match status" value="1"/>
</dbReference>
<comment type="similarity">
    <text evidence="2">Belongs to the DODA-type extradiol aromatic ring-opening dioxygenase family.</text>
</comment>
<keyword evidence="3" id="KW-0479">Metal-binding</keyword>
<keyword evidence="4" id="KW-0862">Zinc</keyword>
<feature type="domain" description="Extradiol ring-cleavage dioxygenase class III enzyme subunit B" evidence="6">
    <location>
        <begin position="8"/>
        <end position="256"/>
    </location>
</feature>
<dbReference type="CDD" id="cd07363">
    <property type="entry name" value="45_DOPA_Dioxygenase"/>
    <property type="match status" value="1"/>
</dbReference>
<reference evidence="8 9" key="2">
    <citation type="journal article" date="2016" name="Infect. Immun.">
        <title>Helicobacter saguini, a Novel Helicobacter Isolated from Cotton-Top Tamarins with Ulcerative Colitis, Has Proinflammatory Properties and Induces Typhlocolitis and Dysplasia in Gnotobiotic IL-10-/- Mice.</title>
        <authorList>
            <person name="Shen Z."/>
            <person name="Mannion A."/>
            <person name="Whary M.T."/>
            <person name="Muthupalani S."/>
            <person name="Sheh A."/>
            <person name="Feng Y."/>
            <person name="Gong G."/>
            <person name="Vandamme P."/>
            <person name="Holcombe H.R."/>
            <person name="Paster B.J."/>
            <person name="Fox J.G."/>
        </authorList>
    </citation>
    <scope>NUCLEOTIDE SEQUENCE [LARGE SCALE GENOMIC DNA]</scope>
    <source>
        <strain evidence="8 9">MIT 97-6194</strain>
    </source>
</reference>
<evidence type="ECO:0000256" key="4">
    <source>
        <dbReference type="ARBA" id="ARBA00022833"/>
    </source>
</evidence>
<dbReference type="EMBL" id="QBIU01000002">
    <property type="protein sequence ID" value="MWV70500.1"/>
    <property type="molecule type" value="Genomic_DNA"/>
</dbReference>
<dbReference type="Pfam" id="PF02900">
    <property type="entry name" value="LigB"/>
    <property type="match status" value="1"/>
</dbReference>
<dbReference type="PIRSF" id="PIRSF006157">
    <property type="entry name" value="Doxgns_DODA"/>
    <property type="match status" value="1"/>
</dbReference>
<reference evidence="7 10" key="4">
    <citation type="submission" date="2019-12" db="EMBL/GenBank/DDBJ databases">
        <title>Multi-Generational Helicobacter saguini Isolates.</title>
        <authorList>
            <person name="Mannion A."/>
            <person name="Shen Z."/>
            <person name="Fox J.G."/>
        </authorList>
    </citation>
    <scope>NUCLEOTIDE SEQUENCE [LARGE SCALE GENOMIC DNA]</scope>
    <source>
        <strain evidence="7">16-048</strain>
        <strain evidence="10">16-048 (F4)</strain>
    </source>
</reference>
<keyword evidence="8" id="KW-0223">Dioxygenase</keyword>
<protein>
    <submittedName>
        <fullName evidence="8">4,5-DOPA dioxygenase extradiol</fullName>
        <ecNumber evidence="8">1.13.11.29</ecNumber>
    </submittedName>
</protein>
<dbReference type="EC" id="1.13.11.29" evidence="8"/>
<dbReference type="GO" id="GO:0008270">
    <property type="term" value="F:zinc ion binding"/>
    <property type="evidence" value="ECO:0007669"/>
    <property type="project" value="InterPro"/>
</dbReference>
<dbReference type="OrthoDB" id="9790889at2"/>
<proteinExistence type="inferred from homology"/>
<organism evidence="8 9">
    <name type="scientific">Helicobacter saguini</name>
    <dbReference type="NCBI Taxonomy" id="1548018"/>
    <lineage>
        <taxon>Bacteria</taxon>
        <taxon>Pseudomonadati</taxon>
        <taxon>Campylobacterota</taxon>
        <taxon>Epsilonproteobacteria</taxon>
        <taxon>Campylobacterales</taxon>
        <taxon>Helicobacteraceae</taxon>
        <taxon>Helicobacter</taxon>
    </lineage>
</organism>
<name>A0A347VMN2_9HELI</name>
<dbReference type="Proteomes" id="UP000477070">
    <property type="component" value="Unassembled WGS sequence"/>
</dbReference>
<dbReference type="NCBIfam" id="NF007914">
    <property type="entry name" value="PRK10628.1"/>
    <property type="match status" value="1"/>
</dbReference>
<evidence type="ECO:0000256" key="3">
    <source>
        <dbReference type="ARBA" id="ARBA00022723"/>
    </source>
</evidence>
<dbReference type="Proteomes" id="UP000029714">
    <property type="component" value="Unassembled WGS sequence"/>
</dbReference>
<dbReference type="STRING" id="1548018.LS64_10155"/>
<accession>A0A347VMN2</accession>
<dbReference type="GO" id="GO:0050297">
    <property type="term" value="F:stizolobate synthase activity"/>
    <property type="evidence" value="ECO:0007669"/>
    <property type="project" value="UniProtKB-EC"/>
</dbReference>
<keyword evidence="9" id="KW-1185">Reference proteome</keyword>
<reference evidence="8 9" key="1">
    <citation type="journal article" date="2014" name="Genome Announc.">
        <title>Draft genome sequences of eight enterohepatic helicobacter species isolated from both laboratory and wild rodents.</title>
        <authorList>
            <person name="Sheh A."/>
            <person name="Shen Z."/>
            <person name="Fox J.G."/>
        </authorList>
    </citation>
    <scope>NUCLEOTIDE SEQUENCE [LARGE SCALE GENOMIC DNA]</scope>
    <source>
        <strain evidence="8 9">MIT 97-6194</strain>
    </source>
</reference>
<reference evidence="8" key="3">
    <citation type="submission" date="2018-04" db="EMBL/GenBank/DDBJ databases">
        <authorList>
            <person name="Sheh A."/>
            <person name="Shen Z."/>
            <person name="Mannion A.J."/>
            <person name="Fox J.G."/>
        </authorList>
    </citation>
    <scope>NUCLEOTIDE SEQUENCE</scope>
    <source>
        <strain evidence="8">MIT 97-6194</strain>
    </source>
</reference>
<dbReference type="SUPFAM" id="SSF53213">
    <property type="entry name" value="LigB-like"/>
    <property type="match status" value="1"/>
</dbReference>
<evidence type="ECO:0000256" key="2">
    <source>
        <dbReference type="ARBA" id="ARBA00007581"/>
    </source>
</evidence>
<dbReference type="InterPro" id="IPR014436">
    <property type="entry name" value="Extradiol_dOase_DODA"/>
</dbReference>
<evidence type="ECO:0000313" key="9">
    <source>
        <dbReference type="Proteomes" id="UP000029714"/>
    </source>
</evidence>
<evidence type="ECO:0000259" key="6">
    <source>
        <dbReference type="Pfam" id="PF02900"/>
    </source>
</evidence>